<dbReference type="SUPFAM" id="SSF55486">
    <property type="entry name" value="Metalloproteases ('zincins'), catalytic domain"/>
    <property type="match status" value="1"/>
</dbReference>
<accession>A0A327Q943</accession>
<comment type="similarity">
    <text evidence="1">Belongs to the peptidase M43B family.</text>
</comment>
<keyword evidence="8" id="KW-1015">Disulfide bond</keyword>
<evidence type="ECO:0000313" key="12">
    <source>
        <dbReference type="Proteomes" id="UP000249547"/>
    </source>
</evidence>
<evidence type="ECO:0000256" key="5">
    <source>
        <dbReference type="ARBA" id="ARBA00022801"/>
    </source>
</evidence>
<gene>
    <name evidence="11" type="ORF">LX64_04109</name>
</gene>
<keyword evidence="6" id="KW-0862">Zinc</keyword>
<evidence type="ECO:0000256" key="1">
    <source>
        <dbReference type="ARBA" id="ARBA00008721"/>
    </source>
</evidence>
<feature type="chain" id="PRO_5016241307" evidence="9">
    <location>
        <begin position="21"/>
        <end position="321"/>
    </location>
</feature>
<dbReference type="GO" id="GO:0006508">
    <property type="term" value="P:proteolysis"/>
    <property type="evidence" value="ECO:0007669"/>
    <property type="project" value="UniProtKB-KW"/>
</dbReference>
<dbReference type="GO" id="GO:0046872">
    <property type="term" value="F:metal ion binding"/>
    <property type="evidence" value="ECO:0007669"/>
    <property type="project" value="UniProtKB-KW"/>
</dbReference>
<evidence type="ECO:0000256" key="9">
    <source>
        <dbReference type="SAM" id="SignalP"/>
    </source>
</evidence>
<evidence type="ECO:0000256" key="3">
    <source>
        <dbReference type="ARBA" id="ARBA00022723"/>
    </source>
</evidence>
<dbReference type="EMBL" id="QLLL01000008">
    <property type="protein sequence ID" value="RAJ00404.1"/>
    <property type="molecule type" value="Genomic_DNA"/>
</dbReference>
<proteinExistence type="inferred from homology"/>
<evidence type="ECO:0000256" key="6">
    <source>
        <dbReference type="ARBA" id="ARBA00022833"/>
    </source>
</evidence>
<dbReference type="PANTHER" id="PTHR47466">
    <property type="match status" value="1"/>
</dbReference>
<protein>
    <submittedName>
        <fullName evidence="11">Pregnancy-associated plasma protein-A</fullName>
    </submittedName>
</protein>
<keyword evidence="4 9" id="KW-0732">Signal</keyword>
<evidence type="ECO:0000256" key="7">
    <source>
        <dbReference type="ARBA" id="ARBA00023049"/>
    </source>
</evidence>
<dbReference type="PANTHER" id="PTHR47466:SF1">
    <property type="entry name" value="METALLOPROTEASE MEP1 (AFU_ORTHOLOGUE AFUA_1G07730)-RELATED"/>
    <property type="match status" value="1"/>
</dbReference>
<dbReference type="InterPro" id="IPR008754">
    <property type="entry name" value="Peptidase_M43"/>
</dbReference>
<comment type="caution">
    <text evidence="11">The sequence shown here is derived from an EMBL/GenBank/DDBJ whole genome shotgun (WGS) entry which is preliminary data.</text>
</comment>
<dbReference type="Gene3D" id="3.40.390.10">
    <property type="entry name" value="Collagenase (Catalytic Domain)"/>
    <property type="match status" value="1"/>
</dbReference>
<dbReference type="AlphaFoldDB" id="A0A327Q943"/>
<reference evidence="11 12" key="1">
    <citation type="submission" date="2018-06" db="EMBL/GenBank/DDBJ databases">
        <title>Genomic Encyclopedia of Archaeal and Bacterial Type Strains, Phase II (KMG-II): from individual species to whole genera.</title>
        <authorList>
            <person name="Goeker M."/>
        </authorList>
    </citation>
    <scope>NUCLEOTIDE SEQUENCE [LARGE SCALE GENOMIC DNA]</scope>
    <source>
        <strain evidence="11 12">DSM 23857</strain>
    </source>
</reference>
<keyword evidence="2" id="KW-0645">Protease</keyword>
<dbReference type="Pfam" id="PF05572">
    <property type="entry name" value="Peptidase_M43"/>
    <property type="match status" value="1"/>
</dbReference>
<evidence type="ECO:0000259" key="10">
    <source>
        <dbReference type="Pfam" id="PF05572"/>
    </source>
</evidence>
<dbReference type="GO" id="GO:0008237">
    <property type="term" value="F:metallopeptidase activity"/>
    <property type="evidence" value="ECO:0007669"/>
    <property type="project" value="UniProtKB-KW"/>
</dbReference>
<dbReference type="RefSeq" id="WP_148707403.1">
    <property type="nucleotide sequence ID" value="NZ_QLLL01000008.1"/>
</dbReference>
<evidence type="ECO:0000313" key="11">
    <source>
        <dbReference type="EMBL" id="RAJ00404.1"/>
    </source>
</evidence>
<feature type="domain" description="Peptidase M43 pregnancy-associated plasma-A" evidence="10">
    <location>
        <begin position="224"/>
        <end position="309"/>
    </location>
</feature>
<keyword evidence="3" id="KW-0479">Metal-binding</keyword>
<dbReference type="Proteomes" id="UP000249547">
    <property type="component" value="Unassembled WGS sequence"/>
</dbReference>
<feature type="signal peptide" evidence="9">
    <location>
        <begin position="1"/>
        <end position="20"/>
    </location>
</feature>
<keyword evidence="12" id="KW-1185">Reference proteome</keyword>
<sequence>MKTSISVVSLFILFVLSSCTKQEQPSTVEASIAPTSKARTCIQEALLQQIKKDPVWLKRYTAIENFQPQQASAKIYLPTDTIFMYVQVNICYNNGPSNITDAQVISQIGSLNADYNGTNPEFIPDDLTIYNPLKAKALIKCILLPIKRRLVTTSSWTTANLMKTAASGIAPTRPDSVLNIWVVNNLSGGLLAYTQLPGGPVATEGIVIIDEAFGTIGSVVAPFNKGRTLIHEMGHWLNLKHIWGDAPCGNDFCGDTPLHNTANYGVPIYPHYSTCTGTPIEMTQNFMDLVDDVAMYMFTPNQVSRMRATFGPGGFREAYGF</sequence>
<dbReference type="InterPro" id="IPR024079">
    <property type="entry name" value="MetalloPept_cat_dom_sf"/>
</dbReference>
<evidence type="ECO:0000256" key="2">
    <source>
        <dbReference type="ARBA" id="ARBA00022670"/>
    </source>
</evidence>
<keyword evidence="5" id="KW-0378">Hydrolase</keyword>
<evidence type="ECO:0000256" key="4">
    <source>
        <dbReference type="ARBA" id="ARBA00022729"/>
    </source>
</evidence>
<organism evidence="11 12">
    <name type="scientific">Chitinophaga skermanii</name>
    <dbReference type="NCBI Taxonomy" id="331697"/>
    <lineage>
        <taxon>Bacteria</taxon>
        <taxon>Pseudomonadati</taxon>
        <taxon>Bacteroidota</taxon>
        <taxon>Chitinophagia</taxon>
        <taxon>Chitinophagales</taxon>
        <taxon>Chitinophagaceae</taxon>
        <taxon>Chitinophaga</taxon>
    </lineage>
</organism>
<keyword evidence="7" id="KW-0482">Metalloprotease</keyword>
<evidence type="ECO:0000256" key="8">
    <source>
        <dbReference type="ARBA" id="ARBA00023157"/>
    </source>
</evidence>
<dbReference type="PROSITE" id="PS51257">
    <property type="entry name" value="PROKAR_LIPOPROTEIN"/>
    <property type="match status" value="1"/>
</dbReference>
<name>A0A327Q943_9BACT</name>
<dbReference type="OrthoDB" id="6278496at2"/>